<dbReference type="Proteomes" id="UP000237717">
    <property type="component" value="Plasmid pAt1D1609b"/>
</dbReference>
<geneLocation type="plasmid" evidence="2">
    <name>pat1d1609b</name>
</geneLocation>
<dbReference type="AlphaFoldDB" id="A0A2L2LMP1"/>
<sequence length="224" mass="25859">MDSLCRSRHACSHRRRPKKCFCHAGWCIGRCYKPRPQTNGGRVQGEERSTDWVDAHIPRPIGTYHAAQACITAAHTRHPHSRLLGQRHNFLVQPILPCERPRCKARRHQLHYSSERGSKFYSHLSDPIRLLQHFAQHRRPFETWSQNSRLSLSARFRDVGASPIQENFLPIFALRTETPLVTRRRHKAKSCDVAPSSADNLENSARQRSLIIRITQVHTASARE</sequence>
<gene>
    <name evidence="1" type="ORF">At1D1609_55790</name>
</gene>
<reference evidence="1 2" key="1">
    <citation type="submission" date="2018-02" db="EMBL/GenBank/DDBJ databases">
        <title>Complete genome sequence of Agrobacterium tumefaciens 1D1609.</title>
        <authorList>
            <person name="Cho S.-T."/>
            <person name="Haryono M."/>
            <person name="Chang H.-H."/>
            <person name="Santos M.N."/>
            <person name="Lai E.-M."/>
            <person name="Kuo C.-H."/>
        </authorList>
    </citation>
    <scope>NUCLEOTIDE SEQUENCE [LARGE SCALE GENOMIC DNA]</scope>
    <source>
        <strain evidence="1 2">1D1609</strain>
        <plasmid evidence="2">Plasmid pat1d1609b</plasmid>
    </source>
</reference>
<organism evidence="1 2">
    <name type="scientific">Agrobacterium tumefaciens</name>
    <dbReference type="NCBI Taxonomy" id="358"/>
    <lineage>
        <taxon>Bacteria</taxon>
        <taxon>Pseudomonadati</taxon>
        <taxon>Pseudomonadota</taxon>
        <taxon>Alphaproteobacteria</taxon>
        <taxon>Hyphomicrobiales</taxon>
        <taxon>Rhizobiaceae</taxon>
        <taxon>Rhizobium/Agrobacterium group</taxon>
        <taxon>Agrobacterium</taxon>
        <taxon>Agrobacterium tumefaciens complex</taxon>
    </lineage>
</organism>
<dbReference type="EMBL" id="CP026928">
    <property type="protein sequence ID" value="AVH45611.1"/>
    <property type="molecule type" value="Genomic_DNA"/>
</dbReference>
<proteinExistence type="predicted"/>
<name>A0A2L2LMP1_AGRTU</name>
<protein>
    <submittedName>
        <fullName evidence="1">Uncharacterized protein</fullName>
    </submittedName>
</protein>
<evidence type="ECO:0000313" key="2">
    <source>
        <dbReference type="Proteomes" id="UP000237717"/>
    </source>
</evidence>
<keyword evidence="1" id="KW-0614">Plasmid</keyword>
<evidence type="ECO:0000313" key="1">
    <source>
        <dbReference type="EMBL" id="AVH45611.1"/>
    </source>
</evidence>
<accession>A0A2L2LMP1</accession>